<keyword evidence="1 8" id="KW-0808">Transferase</keyword>
<dbReference type="InterPro" id="IPR019734">
    <property type="entry name" value="TPR_rpt"/>
</dbReference>
<dbReference type="Gene3D" id="1.25.40.10">
    <property type="entry name" value="Tetratricopeptide repeat domain"/>
    <property type="match status" value="4"/>
</dbReference>
<dbReference type="Pfam" id="PF13374">
    <property type="entry name" value="TPR_10"/>
    <property type="match status" value="1"/>
</dbReference>
<evidence type="ECO:0000256" key="5">
    <source>
        <dbReference type="PROSITE-ProRule" id="PRU10141"/>
    </source>
</evidence>
<dbReference type="Proteomes" id="UP000324233">
    <property type="component" value="Chromosome"/>
</dbReference>
<protein>
    <submittedName>
        <fullName evidence="8">Serine/threonine-protein kinase PknB</fullName>
        <ecNumber evidence="8">2.7.11.1</ecNumber>
    </submittedName>
</protein>
<proteinExistence type="predicted"/>
<dbReference type="Gene3D" id="1.10.510.10">
    <property type="entry name" value="Transferase(Phosphotransferase) domain 1"/>
    <property type="match status" value="1"/>
</dbReference>
<evidence type="ECO:0000256" key="3">
    <source>
        <dbReference type="ARBA" id="ARBA00022777"/>
    </source>
</evidence>
<keyword evidence="6" id="KW-1133">Transmembrane helix</keyword>
<dbReference type="PANTHER" id="PTHR43289">
    <property type="entry name" value="MITOGEN-ACTIVATED PROTEIN KINASE KINASE KINASE 20-RELATED"/>
    <property type="match status" value="1"/>
</dbReference>
<keyword evidence="9" id="KW-1185">Reference proteome</keyword>
<evidence type="ECO:0000256" key="2">
    <source>
        <dbReference type="ARBA" id="ARBA00022741"/>
    </source>
</evidence>
<dbReference type="SMART" id="SM00220">
    <property type="entry name" value="S_TKc"/>
    <property type="match status" value="1"/>
</dbReference>
<feature type="domain" description="Protein kinase" evidence="7">
    <location>
        <begin position="88"/>
        <end position="384"/>
    </location>
</feature>
<dbReference type="Pfam" id="PF00069">
    <property type="entry name" value="Pkinase"/>
    <property type="match status" value="1"/>
</dbReference>
<gene>
    <name evidence="8" type="primary">pknB_13</name>
    <name evidence="8" type="ORF">OJF2_12520</name>
</gene>
<dbReference type="EC" id="2.7.11.1" evidence="8"/>
<evidence type="ECO:0000256" key="4">
    <source>
        <dbReference type="ARBA" id="ARBA00022840"/>
    </source>
</evidence>
<dbReference type="CDD" id="cd14014">
    <property type="entry name" value="STKc_PknB_like"/>
    <property type="match status" value="1"/>
</dbReference>
<keyword evidence="2 5" id="KW-0547">Nucleotide-binding</keyword>
<feature type="transmembrane region" description="Helical" evidence="6">
    <location>
        <begin position="409"/>
        <end position="430"/>
    </location>
</feature>
<dbReference type="SUPFAM" id="SSF48452">
    <property type="entry name" value="TPR-like"/>
    <property type="match status" value="5"/>
</dbReference>
<dbReference type="PROSITE" id="PS50011">
    <property type="entry name" value="PROTEIN_KINASE_DOM"/>
    <property type="match status" value="1"/>
</dbReference>
<dbReference type="InterPro" id="IPR017441">
    <property type="entry name" value="Protein_kinase_ATP_BS"/>
</dbReference>
<evidence type="ECO:0000256" key="1">
    <source>
        <dbReference type="ARBA" id="ARBA00022679"/>
    </source>
</evidence>
<evidence type="ECO:0000259" key="7">
    <source>
        <dbReference type="PROSITE" id="PS50011"/>
    </source>
</evidence>
<dbReference type="KEGG" id="agv:OJF2_12520"/>
<sequence length="1172" mass="127666" precursor="true">MTESTLFELALRKPARERAAFLDEACAGDAELRRRLDVLLQAHDNPGGFLEGPAAGLGETAEASAAAGVAEARALPPAEEVGGRIGPYRLLQAIGEGGMGSVFMAEQTAPVKRLVALKVIKAGMDSRQVLARFEAERQALALMDHPNIARVLDAGATEHGRPYFVMELVRGVPITSFCDDRRLTPRERLELFIPVCQAVQHAHQKGVIHRDIKPSNVLVALYDDRPVPKVIDFGVAKAAGVRLSDQTLYTEFGAIIGTLQYMSPEQAQLNQLDIDTRSDVYSLGVLLYELLTGTTPLERGTLGQAALLDVLRLIREADTPRPSARLSTAAGLPSIAAARGVEPRRLSGLVRGDLDWVVMRALEKDRSRRYETANALARDLQRHLEGAVVEACPPTPAYRLRRFARRHRAGLAVGAAIAATLIVATAVSVWQALRATRAERDALQAARIQALTNEFFLGDLLDRAGAQGQSLAGLKPDPDIKVRTLVDRAAARIDGRFEGQPLLEAEVRRTIGNAYRAIGMPERGREQLEKAYELGRIRLGEDAPSIVHMSIDLAVAEVGCGLRDRAAERLRRAIDGLARDDDPRCHHAVTALDQLGVALDGLGRLDEADVASRRALDLAGRYPGLSPGGRLSLSNNRAIVLMHRGSEAEAEALLEGAVREAAAAVGEDHPMLPNFLINLGVLRNARGDHRGAERDLAKAVEAGRRIRGDRHPITLAARRNLGLCLMGLGRRGEAEATLRSALEDSRASLGAEDPATIAATVDLAEALARNPGRAKDAESLARSVVEASRRIGPELEDRVLATLGVALIKQGRFPEAEATLARAVASYERGPSPGRRVVIRLKLFLSESIAGQGRHAEAIAIQRGLLRQCEAAFGPGDALTFDILLDLIGYLRVVGGEDEALALSPRAIAMGEALGGAEATRTLPFRQNYGALLHVRGRFEEAEAIYRGVLDQASRLLGPDDINTLQITANLGELYRDWGRPGQAVPLLTRALEATLRVFGPDHWHAAWVTWKLAELERDRGRPAEAEPMFRRAIDRYAQIQGPDGLELAALRADLAMNHLQKGEPAAAEPLLRQALAVYEKSLPDDWRRYETLGLLGQALALQGRFAQAEPLVLAGYEGMEARRDRVTVDAWPRRPQAGRRVRVLYERWGKAEKVDEWDARLNLERETKEGR</sequence>
<keyword evidence="3 8" id="KW-0418">Kinase</keyword>
<dbReference type="Pfam" id="PF07721">
    <property type="entry name" value="TPR_4"/>
    <property type="match status" value="1"/>
</dbReference>
<dbReference type="OrthoDB" id="258731at2"/>
<dbReference type="Gene3D" id="3.30.200.20">
    <property type="entry name" value="Phosphorylase Kinase, domain 1"/>
    <property type="match status" value="1"/>
</dbReference>
<dbReference type="InterPro" id="IPR008271">
    <property type="entry name" value="Ser/Thr_kinase_AS"/>
</dbReference>
<dbReference type="InterPro" id="IPR011009">
    <property type="entry name" value="Kinase-like_dom_sf"/>
</dbReference>
<evidence type="ECO:0000313" key="8">
    <source>
        <dbReference type="EMBL" id="QEH32771.1"/>
    </source>
</evidence>
<dbReference type="SMART" id="SM00028">
    <property type="entry name" value="TPR"/>
    <property type="match status" value="8"/>
</dbReference>
<evidence type="ECO:0000313" key="9">
    <source>
        <dbReference type="Proteomes" id="UP000324233"/>
    </source>
</evidence>
<dbReference type="AlphaFoldDB" id="A0A5B9VXY9"/>
<dbReference type="EMBL" id="CP042997">
    <property type="protein sequence ID" value="QEH32771.1"/>
    <property type="molecule type" value="Genomic_DNA"/>
</dbReference>
<dbReference type="PROSITE" id="PS00107">
    <property type="entry name" value="PROTEIN_KINASE_ATP"/>
    <property type="match status" value="1"/>
</dbReference>
<organism evidence="8 9">
    <name type="scientific">Aquisphaera giovannonii</name>
    <dbReference type="NCBI Taxonomy" id="406548"/>
    <lineage>
        <taxon>Bacteria</taxon>
        <taxon>Pseudomonadati</taxon>
        <taxon>Planctomycetota</taxon>
        <taxon>Planctomycetia</taxon>
        <taxon>Isosphaerales</taxon>
        <taxon>Isosphaeraceae</taxon>
        <taxon>Aquisphaera</taxon>
    </lineage>
</organism>
<dbReference type="RefSeq" id="WP_148592191.1">
    <property type="nucleotide sequence ID" value="NZ_CP042997.1"/>
</dbReference>
<dbReference type="Pfam" id="PF13424">
    <property type="entry name" value="TPR_12"/>
    <property type="match status" value="3"/>
</dbReference>
<name>A0A5B9VXY9_9BACT</name>
<keyword evidence="6" id="KW-0472">Membrane</keyword>
<reference evidence="8 9" key="1">
    <citation type="submission" date="2019-08" db="EMBL/GenBank/DDBJ databases">
        <title>Deep-cultivation of Planctomycetes and their phenomic and genomic characterization uncovers novel biology.</title>
        <authorList>
            <person name="Wiegand S."/>
            <person name="Jogler M."/>
            <person name="Boedeker C."/>
            <person name="Pinto D."/>
            <person name="Vollmers J."/>
            <person name="Rivas-Marin E."/>
            <person name="Kohn T."/>
            <person name="Peeters S.H."/>
            <person name="Heuer A."/>
            <person name="Rast P."/>
            <person name="Oberbeckmann S."/>
            <person name="Bunk B."/>
            <person name="Jeske O."/>
            <person name="Meyerdierks A."/>
            <person name="Storesund J.E."/>
            <person name="Kallscheuer N."/>
            <person name="Luecker S."/>
            <person name="Lage O.M."/>
            <person name="Pohl T."/>
            <person name="Merkel B.J."/>
            <person name="Hornburger P."/>
            <person name="Mueller R.-W."/>
            <person name="Bruemmer F."/>
            <person name="Labrenz M."/>
            <person name="Spormann A.M."/>
            <person name="Op den Camp H."/>
            <person name="Overmann J."/>
            <person name="Amann R."/>
            <person name="Jetten M.S.M."/>
            <person name="Mascher T."/>
            <person name="Medema M.H."/>
            <person name="Devos D.P."/>
            <person name="Kaster A.-K."/>
            <person name="Ovreas L."/>
            <person name="Rohde M."/>
            <person name="Galperin M.Y."/>
            <person name="Jogler C."/>
        </authorList>
    </citation>
    <scope>NUCLEOTIDE SEQUENCE [LARGE SCALE GENOMIC DNA]</scope>
    <source>
        <strain evidence="8 9">OJF2</strain>
    </source>
</reference>
<dbReference type="GO" id="GO:0004674">
    <property type="term" value="F:protein serine/threonine kinase activity"/>
    <property type="evidence" value="ECO:0007669"/>
    <property type="project" value="UniProtKB-EC"/>
</dbReference>
<dbReference type="InterPro" id="IPR011717">
    <property type="entry name" value="TPR-4"/>
</dbReference>
<dbReference type="InterPro" id="IPR000719">
    <property type="entry name" value="Prot_kinase_dom"/>
</dbReference>
<keyword evidence="6" id="KW-0812">Transmembrane</keyword>
<dbReference type="GO" id="GO:0005524">
    <property type="term" value="F:ATP binding"/>
    <property type="evidence" value="ECO:0007669"/>
    <property type="project" value="UniProtKB-UniRule"/>
</dbReference>
<dbReference type="PROSITE" id="PS00108">
    <property type="entry name" value="PROTEIN_KINASE_ST"/>
    <property type="match status" value="1"/>
</dbReference>
<evidence type="ECO:0000256" key="6">
    <source>
        <dbReference type="SAM" id="Phobius"/>
    </source>
</evidence>
<dbReference type="SUPFAM" id="SSF56112">
    <property type="entry name" value="Protein kinase-like (PK-like)"/>
    <property type="match status" value="1"/>
</dbReference>
<dbReference type="GO" id="GO:0042802">
    <property type="term" value="F:identical protein binding"/>
    <property type="evidence" value="ECO:0007669"/>
    <property type="project" value="InterPro"/>
</dbReference>
<keyword evidence="4 5" id="KW-0067">ATP-binding</keyword>
<dbReference type="InterPro" id="IPR011990">
    <property type="entry name" value="TPR-like_helical_dom_sf"/>
</dbReference>
<dbReference type="PANTHER" id="PTHR43289:SF6">
    <property type="entry name" value="SERINE_THREONINE-PROTEIN KINASE NEKL-3"/>
    <property type="match status" value="1"/>
</dbReference>
<dbReference type="Pfam" id="PF13432">
    <property type="entry name" value="TPR_16"/>
    <property type="match status" value="1"/>
</dbReference>
<feature type="binding site" evidence="5">
    <location>
        <position position="118"/>
    </location>
    <ligand>
        <name>ATP</name>
        <dbReference type="ChEBI" id="CHEBI:30616"/>
    </ligand>
</feature>
<accession>A0A5B9VXY9</accession>